<gene>
    <name evidence="8" type="ORF">LVJ94_07555</name>
</gene>
<organism evidence="8 9">
    <name type="scientific">Pendulispora rubella</name>
    <dbReference type="NCBI Taxonomy" id="2741070"/>
    <lineage>
        <taxon>Bacteria</taxon>
        <taxon>Pseudomonadati</taxon>
        <taxon>Myxococcota</taxon>
        <taxon>Myxococcia</taxon>
        <taxon>Myxococcales</taxon>
        <taxon>Sorangiineae</taxon>
        <taxon>Pendulisporaceae</taxon>
        <taxon>Pendulispora</taxon>
    </lineage>
</organism>
<keyword evidence="9" id="KW-1185">Reference proteome</keyword>
<dbReference type="InterPro" id="IPR036249">
    <property type="entry name" value="Thioredoxin-like_sf"/>
</dbReference>
<evidence type="ECO:0000256" key="5">
    <source>
        <dbReference type="ARBA" id="ARBA00023284"/>
    </source>
</evidence>
<evidence type="ECO:0000313" key="8">
    <source>
        <dbReference type="EMBL" id="WXB07089.1"/>
    </source>
</evidence>
<proteinExistence type="inferred from homology"/>
<dbReference type="Proteomes" id="UP001374803">
    <property type="component" value="Chromosome"/>
</dbReference>
<evidence type="ECO:0000256" key="4">
    <source>
        <dbReference type="ARBA" id="ARBA00023157"/>
    </source>
</evidence>
<feature type="domain" description="Thioredoxin" evidence="7">
    <location>
        <begin position="26"/>
        <end position="215"/>
    </location>
</feature>
<dbReference type="Pfam" id="PF13462">
    <property type="entry name" value="Thioredoxin_4"/>
    <property type="match status" value="2"/>
</dbReference>
<accession>A0ABZ2L825</accession>
<comment type="similarity">
    <text evidence="1">Belongs to the thioredoxin family. DsbA subfamily.</text>
</comment>
<sequence>MLVARSWSSVARLLFGCFITCTLVNASCKARAPSPAAGAVASGEPRTWVPLDETPLRGPATAALTLVVFCDYESPYCTRAFEHLRGLRREYGDALRIQYRHNPLPIYENSQSAAEAVAAAAEQGKFWAYHDRLTEHRSALDRASLERYATELGLDMGRFREAIESERARKKVDGDSILAAQLDVRGAPVFFVNGRAIRGLRDDATYKRIFDEERAAADALLKAGTEPAALYRRIARDGKVERAPAPAVHDPPPPADPNAVYKVEVGSSPTKGSANAKVTIVLWSDFECARCGAFEKELDAALAPYKRDVRMVWKFRPIPDHPAAMLASEAALAAGKEGKFWEMHDLLFTGPVDGRDRLEGYAKKLNLDMAQFREAMDERPYSNLVANDLTLSEALVIRNLPTLFINGKRLADATVDAVRSRVKEEVKGAARRYEDIIAEGRSGPGLRMEERPPLPKGDYPVEVGTSPLRGPRDAPVTIVTFSDFQCPYCAKLEKTLDQVRAHYGDKVRIVWKDAPGTDIHPDAMGAHVAARAAAEQGRFWEMHDAIFSTPYVLGPAMLERHAERLGLEMDRFRRDRDSGTFEAAIREETEYGVSLAGPSGTPTVFVNGRLMPGAFPFETFRQVIDEALR</sequence>
<feature type="domain" description="Thioredoxin" evidence="7">
    <location>
        <begin position="239"/>
        <end position="427"/>
    </location>
</feature>
<dbReference type="PROSITE" id="PS51352">
    <property type="entry name" value="THIOREDOXIN_2"/>
    <property type="match status" value="3"/>
</dbReference>
<reference evidence="8" key="1">
    <citation type="submission" date="2021-12" db="EMBL/GenBank/DDBJ databases">
        <title>Discovery of the Pendulisporaceae a myxobacterial family with distinct sporulation behavior and unique specialized metabolism.</title>
        <authorList>
            <person name="Garcia R."/>
            <person name="Popoff A."/>
            <person name="Bader C.D."/>
            <person name="Loehr J."/>
            <person name="Walesch S."/>
            <person name="Walt C."/>
            <person name="Boldt J."/>
            <person name="Bunk B."/>
            <person name="Haeckl F.J.F.P.J."/>
            <person name="Gunesch A.P."/>
            <person name="Birkelbach J."/>
            <person name="Nuebel U."/>
            <person name="Pietschmann T."/>
            <person name="Bach T."/>
            <person name="Mueller R."/>
        </authorList>
    </citation>
    <scope>NUCLEOTIDE SEQUENCE</scope>
    <source>
        <strain evidence="8">MSr11367</strain>
    </source>
</reference>
<feature type="chain" id="PRO_5045977860" evidence="6">
    <location>
        <begin position="27"/>
        <end position="629"/>
    </location>
</feature>
<feature type="signal peptide" evidence="6">
    <location>
        <begin position="1"/>
        <end position="26"/>
    </location>
</feature>
<dbReference type="Pfam" id="PF01323">
    <property type="entry name" value="DSBA"/>
    <property type="match status" value="1"/>
</dbReference>
<keyword evidence="2 6" id="KW-0732">Signal</keyword>
<evidence type="ECO:0000256" key="6">
    <source>
        <dbReference type="SAM" id="SignalP"/>
    </source>
</evidence>
<name>A0ABZ2L825_9BACT</name>
<dbReference type="PANTHER" id="PTHR13887:SF14">
    <property type="entry name" value="DISULFIDE BOND FORMATION PROTEIN D"/>
    <property type="match status" value="1"/>
</dbReference>
<evidence type="ECO:0000259" key="7">
    <source>
        <dbReference type="PROSITE" id="PS51352"/>
    </source>
</evidence>
<dbReference type="SUPFAM" id="SSF52833">
    <property type="entry name" value="Thioredoxin-like"/>
    <property type="match status" value="3"/>
</dbReference>
<evidence type="ECO:0000256" key="3">
    <source>
        <dbReference type="ARBA" id="ARBA00023002"/>
    </source>
</evidence>
<keyword evidence="3" id="KW-0560">Oxidoreductase</keyword>
<dbReference type="PANTHER" id="PTHR13887">
    <property type="entry name" value="GLUTATHIONE S-TRANSFERASE KAPPA"/>
    <property type="match status" value="1"/>
</dbReference>
<dbReference type="InterPro" id="IPR001853">
    <property type="entry name" value="DSBA-like_thioredoxin_dom"/>
</dbReference>
<feature type="domain" description="Thioredoxin" evidence="7">
    <location>
        <begin position="437"/>
        <end position="629"/>
    </location>
</feature>
<protein>
    <submittedName>
        <fullName evidence="8">Thioredoxin domain-containing protein</fullName>
    </submittedName>
</protein>
<evidence type="ECO:0000256" key="1">
    <source>
        <dbReference type="ARBA" id="ARBA00005791"/>
    </source>
</evidence>
<dbReference type="InterPro" id="IPR013766">
    <property type="entry name" value="Thioredoxin_domain"/>
</dbReference>
<dbReference type="EMBL" id="CP089983">
    <property type="protein sequence ID" value="WXB07089.1"/>
    <property type="molecule type" value="Genomic_DNA"/>
</dbReference>
<dbReference type="Gene3D" id="3.40.30.10">
    <property type="entry name" value="Glutaredoxin"/>
    <property type="match status" value="3"/>
</dbReference>
<keyword evidence="4" id="KW-1015">Disulfide bond</keyword>
<dbReference type="RefSeq" id="WP_394836749.1">
    <property type="nucleotide sequence ID" value="NZ_CP089929.1"/>
</dbReference>
<evidence type="ECO:0000313" key="9">
    <source>
        <dbReference type="Proteomes" id="UP001374803"/>
    </source>
</evidence>
<dbReference type="InterPro" id="IPR012336">
    <property type="entry name" value="Thioredoxin-like_fold"/>
</dbReference>
<evidence type="ECO:0000256" key="2">
    <source>
        <dbReference type="ARBA" id="ARBA00022729"/>
    </source>
</evidence>
<keyword evidence="5" id="KW-0676">Redox-active center</keyword>